<dbReference type="CDD" id="cd01065">
    <property type="entry name" value="NAD_bind_Shikimate_DH"/>
    <property type="match status" value="1"/>
</dbReference>
<dbReference type="PANTHER" id="PTHR21089:SF1">
    <property type="entry name" value="BIFUNCTIONAL 3-DEHYDROQUINATE DEHYDRATASE_SHIKIMATE DEHYDROGENASE, CHLOROPLASTIC"/>
    <property type="match status" value="1"/>
</dbReference>
<protein>
    <submittedName>
        <fullName evidence="4">Shikimate dehydrogenase</fullName>
    </submittedName>
</protein>
<keyword evidence="2" id="KW-0057">Aromatic amino acid biosynthesis</keyword>
<dbReference type="RefSeq" id="WP_274264521.1">
    <property type="nucleotide sequence ID" value="NZ_JAQZCI010000002.1"/>
</dbReference>
<dbReference type="InterPro" id="IPR036291">
    <property type="entry name" value="NAD(P)-bd_dom_sf"/>
</dbReference>
<dbReference type="Gene3D" id="3.40.50.10860">
    <property type="entry name" value="Leucine Dehydrogenase, chain A, domain 1"/>
    <property type="match status" value="1"/>
</dbReference>
<dbReference type="SUPFAM" id="SSF53223">
    <property type="entry name" value="Aminoacid dehydrogenase-like, N-terminal domain"/>
    <property type="match status" value="1"/>
</dbReference>
<keyword evidence="5" id="KW-1185">Reference proteome</keyword>
<organism evidence="4 5">
    <name type="scientific">Microbacterium thalli</name>
    <dbReference type="NCBI Taxonomy" id="3027921"/>
    <lineage>
        <taxon>Bacteria</taxon>
        <taxon>Bacillati</taxon>
        <taxon>Actinomycetota</taxon>
        <taxon>Actinomycetes</taxon>
        <taxon>Micrococcales</taxon>
        <taxon>Microbacteriaceae</taxon>
        <taxon>Microbacterium</taxon>
    </lineage>
</organism>
<dbReference type="Proteomes" id="UP001218170">
    <property type="component" value="Unassembled WGS sequence"/>
</dbReference>
<dbReference type="InterPro" id="IPR013708">
    <property type="entry name" value="Shikimate_DH-bd_N"/>
</dbReference>
<dbReference type="InterPro" id="IPR022893">
    <property type="entry name" value="Shikimate_DH_fam"/>
</dbReference>
<dbReference type="SUPFAM" id="SSF51735">
    <property type="entry name" value="NAD(P)-binding Rossmann-fold domains"/>
    <property type="match status" value="1"/>
</dbReference>
<sequence length="286" mass="29685">MTTAAAESPTARPHRFAVWGDPIDHSRSPALHGAAYALLGWPWEYGRRRVDEASFSDELAALPASVRGLSLTMPLKSLAHRVAVRRDADAEATGAANTLVRVDEGWAGFNTDVGGLARALVEAGAAGAERARVVGAGATATSALLALHRLGVVDVEVAARRPESARPLVELAERLGMVADVAPLGRPGDSADLTVSTLPGDAPVAEPDADRLAAAGGVLYDVVYGTWPTGLASAWQRAGRPAHPGGTMLLHQAVLQIRIFATGDADQPLPDEEAVVAVMRRALVGG</sequence>
<dbReference type="InterPro" id="IPR046346">
    <property type="entry name" value="Aminoacid_DH-like_N_sf"/>
</dbReference>
<comment type="caution">
    <text evidence="4">The sequence shown here is derived from an EMBL/GenBank/DDBJ whole genome shotgun (WGS) entry which is preliminary data.</text>
</comment>
<evidence type="ECO:0000256" key="2">
    <source>
        <dbReference type="ARBA" id="ARBA00023141"/>
    </source>
</evidence>
<evidence type="ECO:0000256" key="1">
    <source>
        <dbReference type="ARBA" id="ARBA00004871"/>
    </source>
</evidence>
<comment type="pathway">
    <text evidence="1">Metabolic intermediate biosynthesis; chorismate biosynthesis; chorismate from D-erythrose 4-phosphate and phosphoenolpyruvate: step 4/7.</text>
</comment>
<name>A0ABT5SIG7_9MICO</name>
<proteinExistence type="predicted"/>
<reference evidence="4 5" key="1">
    <citation type="submission" date="2023-02" db="EMBL/GenBank/DDBJ databases">
        <title>Study of novel species of the Microbacterium genus.</title>
        <authorList>
            <person name="Arroyo-Herrera I."/>
            <person name="Roman-Ponce B."/>
            <person name="Vasquez-Murrieta M.S."/>
        </authorList>
    </citation>
    <scope>NUCLEOTIDE SEQUENCE [LARGE SCALE GENOMIC DNA]</scope>
    <source>
        <strain evidence="4 5">NE1TT3</strain>
    </source>
</reference>
<evidence type="ECO:0000313" key="5">
    <source>
        <dbReference type="Proteomes" id="UP001218170"/>
    </source>
</evidence>
<dbReference type="Pfam" id="PF08501">
    <property type="entry name" value="Shikimate_dh_N"/>
    <property type="match status" value="1"/>
</dbReference>
<dbReference type="PANTHER" id="PTHR21089">
    <property type="entry name" value="SHIKIMATE DEHYDROGENASE"/>
    <property type="match status" value="1"/>
</dbReference>
<evidence type="ECO:0000259" key="3">
    <source>
        <dbReference type="Pfam" id="PF08501"/>
    </source>
</evidence>
<dbReference type="EMBL" id="JAQZCI010000002">
    <property type="protein sequence ID" value="MDD7962577.1"/>
    <property type="molecule type" value="Genomic_DNA"/>
</dbReference>
<evidence type="ECO:0000313" key="4">
    <source>
        <dbReference type="EMBL" id="MDD7962577.1"/>
    </source>
</evidence>
<dbReference type="Gene3D" id="3.40.50.720">
    <property type="entry name" value="NAD(P)-binding Rossmann-like Domain"/>
    <property type="match status" value="1"/>
</dbReference>
<keyword evidence="2" id="KW-0028">Amino-acid biosynthesis</keyword>
<accession>A0ABT5SIG7</accession>
<feature type="domain" description="Shikimate dehydrogenase substrate binding N-terminal" evidence="3">
    <location>
        <begin position="18"/>
        <end position="99"/>
    </location>
</feature>
<gene>
    <name evidence="4" type="ORF">PUW80_09470</name>
</gene>